<organism evidence="2 3">
    <name type="scientific">Psychracetigena formicireducens</name>
    <dbReference type="NCBI Taxonomy" id="2986056"/>
    <lineage>
        <taxon>Bacteria</taxon>
        <taxon>Bacillati</taxon>
        <taxon>Candidatus Lithacetigenota</taxon>
        <taxon>Candidatus Psychracetigena</taxon>
    </lineage>
</organism>
<evidence type="ECO:0000256" key="1">
    <source>
        <dbReference type="SAM" id="Phobius"/>
    </source>
</evidence>
<comment type="caution">
    <text evidence="2">The sequence shown here is derived from an EMBL/GenBank/DDBJ whole genome shotgun (WGS) entry which is preliminary data.</text>
</comment>
<evidence type="ECO:0008006" key="4">
    <source>
        <dbReference type="Google" id="ProtNLM"/>
    </source>
</evidence>
<dbReference type="Proteomes" id="UP000811545">
    <property type="component" value="Unassembled WGS sequence"/>
</dbReference>
<dbReference type="EMBL" id="QLTW01000064">
    <property type="protein sequence ID" value="MBT9145232.1"/>
    <property type="molecule type" value="Genomic_DNA"/>
</dbReference>
<feature type="transmembrane region" description="Helical" evidence="1">
    <location>
        <begin position="6"/>
        <end position="25"/>
    </location>
</feature>
<evidence type="ECO:0000313" key="3">
    <source>
        <dbReference type="Proteomes" id="UP000811545"/>
    </source>
</evidence>
<sequence length="56" mass="6636">MEINVIIDLIQSVGFPIFVVIWLLMRSESRDEKMIEALNELKGVVQEYHRYLDKRG</sequence>
<dbReference type="AlphaFoldDB" id="A0A9E2BGS3"/>
<gene>
    <name evidence="2" type="ORF">DDT42_01102</name>
</gene>
<protein>
    <recommendedName>
        <fullName evidence="4">YvrJ family protein</fullName>
    </recommendedName>
</protein>
<accession>A0A9E2BGS3</accession>
<keyword evidence="1" id="KW-1133">Transmembrane helix</keyword>
<proteinExistence type="predicted"/>
<evidence type="ECO:0000313" key="2">
    <source>
        <dbReference type="EMBL" id="MBT9145232.1"/>
    </source>
</evidence>
<keyword evidence="1" id="KW-0812">Transmembrane</keyword>
<reference evidence="2 3" key="1">
    <citation type="journal article" date="2021" name="bioRxiv">
        <title>Unique metabolic strategies in Hadean analogues reveal hints for primordial physiology.</title>
        <authorList>
            <person name="Nobu M.K."/>
            <person name="Nakai R."/>
            <person name="Tamazawa S."/>
            <person name="Mori H."/>
            <person name="Toyoda A."/>
            <person name="Ijiri A."/>
            <person name="Suzuki S."/>
            <person name="Kurokawa K."/>
            <person name="Kamagata Y."/>
            <person name="Tamaki H."/>
        </authorList>
    </citation>
    <scope>NUCLEOTIDE SEQUENCE [LARGE SCALE GENOMIC DNA]</scope>
    <source>
        <strain evidence="2">BS525</strain>
    </source>
</reference>
<name>A0A9E2BGS3_PSYF1</name>
<keyword evidence="1" id="KW-0472">Membrane</keyword>